<dbReference type="PANTHER" id="PTHR46531">
    <property type="entry name" value="ZINC TRANSPORTER 6"/>
    <property type="match status" value="1"/>
</dbReference>
<dbReference type="Pfam" id="PF01545">
    <property type="entry name" value="Cation_efflux"/>
    <property type="match status" value="1"/>
</dbReference>
<gene>
    <name evidence="15" type="ORF">ECPE_LOCUS7861</name>
</gene>
<dbReference type="Pfam" id="PF10241">
    <property type="entry name" value="KxDL"/>
    <property type="match status" value="1"/>
</dbReference>
<keyword evidence="4 12" id="KW-0812">Transmembrane</keyword>
<reference evidence="17" key="1">
    <citation type="submission" date="2016-06" db="UniProtKB">
        <authorList>
            <consortium name="WormBaseParasite"/>
        </authorList>
    </citation>
    <scope>IDENTIFICATION</scope>
</reference>
<keyword evidence="7" id="KW-0333">Golgi apparatus</keyword>
<dbReference type="GO" id="GO:0006829">
    <property type="term" value="P:zinc ion transport"/>
    <property type="evidence" value="ECO:0007669"/>
    <property type="project" value="TreeGrafter"/>
</dbReference>
<accession>A0A183ALM6</accession>
<feature type="transmembrane region" description="Helical" evidence="12">
    <location>
        <begin position="132"/>
        <end position="152"/>
    </location>
</feature>
<keyword evidence="16" id="KW-1185">Reference proteome</keyword>
<dbReference type="InterPro" id="IPR019371">
    <property type="entry name" value="KxDL_dom"/>
</dbReference>
<comment type="similarity">
    <text evidence="2">Belongs to the KXD1 family.</text>
</comment>
<sequence length="448" mass="50039">MNEAHSASDVLFNAVTSLINSDDVQQIIVDQEMMLNKFEKTNEMLRTVSELSVHRYKILSAELLAHSQKLTIIRKDLNGIFKRIRTLRAQLDSKFPLEMQQVSEHLTFPEDSDEEGTTGMPMDVNAGLTLTAFAHLLIFDLLYIIVALTSLWAKRKHASLDGYTLGYERFEVVAVFSATILAIASSFFEIKEAVERFFEPSHVQIHYLLAASLVALIVHIVAIYGVENPAFSHVILASGSSWLQEHTTDISRTLCRIVPGLARILLPRVNPFALVGVSAASVVAAVYWVMRASQNSEAIHTHHEHSAPHEHAPDPLPDTIGGMVISLMLFGTMVPMMLYSYPQLIRSKKTLFEFLSLPFVFTPSGRILLQTVPAHLVGPLDKAFREASTVDGVLELRNEHVWSVGFGNLAGSLYVRVRRDANEQLVLAHVHNRLSSLVKYLTVQVRLL</sequence>
<feature type="transmembrane region" description="Helical" evidence="12">
    <location>
        <begin position="172"/>
        <end position="190"/>
    </location>
</feature>
<comment type="subunit">
    <text evidence="10">Heterodimer with SLC30A5; form a functional zinc ion transmembrane transporter.</text>
</comment>
<protein>
    <submittedName>
        <fullName evidence="17">KxDL domain-containing protein</fullName>
    </submittedName>
</protein>
<evidence type="ECO:0000313" key="17">
    <source>
        <dbReference type="WBParaSite" id="ECPE_0000788001-mRNA-1"/>
    </source>
</evidence>
<evidence type="ECO:0000259" key="14">
    <source>
        <dbReference type="Pfam" id="PF10241"/>
    </source>
</evidence>
<dbReference type="OrthoDB" id="5382797at2759"/>
<evidence type="ECO:0000313" key="16">
    <source>
        <dbReference type="Proteomes" id="UP000272942"/>
    </source>
</evidence>
<evidence type="ECO:0000256" key="9">
    <source>
        <dbReference type="ARBA" id="ARBA00023136"/>
    </source>
</evidence>
<evidence type="ECO:0000256" key="3">
    <source>
        <dbReference type="ARBA" id="ARBA00022448"/>
    </source>
</evidence>
<dbReference type="PANTHER" id="PTHR46531:SF1">
    <property type="entry name" value="ZINC TRANSPORTER 6"/>
    <property type="match status" value="1"/>
</dbReference>
<evidence type="ECO:0000256" key="2">
    <source>
        <dbReference type="ARBA" id="ARBA00005913"/>
    </source>
</evidence>
<evidence type="ECO:0000256" key="12">
    <source>
        <dbReference type="SAM" id="Phobius"/>
    </source>
</evidence>
<organism evidence="17">
    <name type="scientific">Echinostoma caproni</name>
    <dbReference type="NCBI Taxonomy" id="27848"/>
    <lineage>
        <taxon>Eukaryota</taxon>
        <taxon>Metazoa</taxon>
        <taxon>Spiralia</taxon>
        <taxon>Lophotrochozoa</taxon>
        <taxon>Platyhelminthes</taxon>
        <taxon>Trematoda</taxon>
        <taxon>Digenea</taxon>
        <taxon>Plagiorchiida</taxon>
        <taxon>Echinostomata</taxon>
        <taxon>Echinostomatoidea</taxon>
        <taxon>Echinostomatidae</taxon>
        <taxon>Echinostoma</taxon>
    </lineage>
</organism>
<feature type="transmembrane region" description="Helical" evidence="12">
    <location>
        <begin position="272"/>
        <end position="290"/>
    </location>
</feature>
<comment type="subcellular location">
    <subcellularLocation>
        <location evidence="1">Golgi apparatus</location>
        <location evidence="1">trans-Golgi network membrane</location>
        <topology evidence="1">Multi-pass membrane protein</topology>
    </subcellularLocation>
</comment>
<evidence type="ECO:0000256" key="1">
    <source>
        <dbReference type="ARBA" id="ARBA00004166"/>
    </source>
</evidence>
<evidence type="ECO:0000313" key="15">
    <source>
        <dbReference type="EMBL" id="VDP82205.1"/>
    </source>
</evidence>
<dbReference type="Proteomes" id="UP000272942">
    <property type="component" value="Unassembled WGS sequence"/>
</dbReference>
<feature type="domain" description="KxDL" evidence="14">
    <location>
        <begin position="16"/>
        <end position="97"/>
    </location>
</feature>
<dbReference type="SUPFAM" id="SSF161111">
    <property type="entry name" value="Cation efflux protein transmembrane domain-like"/>
    <property type="match status" value="1"/>
</dbReference>
<name>A0A183ALM6_9TREM</name>
<evidence type="ECO:0000256" key="6">
    <source>
        <dbReference type="ARBA" id="ARBA00022989"/>
    </source>
</evidence>
<evidence type="ECO:0000256" key="10">
    <source>
        <dbReference type="ARBA" id="ARBA00038600"/>
    </source>
</evidence>
<dbReference type="GO" id="GO:0016020">
    <property type="term" value="C:membrane"/>
    <property type="evidence" value="ECO:0007669"/>
    <property type="project" value="InterPro"/>
</dbReference>
<evidence type="ECO:0000256" key="8">
    <source>
        <dbReference type="ARBA" id="ARBA00023065"/>
    </source>
</evidence>
<keyword evidence="6 12" id="KW-1133">Transmembrane helix</keyword>
<evidence type="ECO:0000256" key="4">
    <source>
        <dbReference type="ARBA" id="ARBA00022692"/>
    </source>
</evidence>
<proteinExistence type="inferred from homology"/>
<evidence type="ECO:0000256" key="5">
    <source>
        <dbReference type="ARBA" id="ARBA00022833"/>
    </source>
</evidence>
<evidence type="ECO:0000256" key="7">
    <source>
        <dbReference type="ARBA" id="ARBA00023034"/>
    </source>
</evidence>
<reference evidence="15 16" key="2">
    <citation type="submission" date="2018-11" db="EMBL/GenBank/DDBJ databases">
        <authorList>
            <consortium name="Pathogen Informatics"/>
        </authorList>
    </citation>
    <scope>NUCLEOTIDE SEQUENCE [LARGE SCALE GENOMIC DNA]</scope>
    <source>
        <strain evidence="15 16">Egypt</strain>
    </source>
</reference>
<dbReference type="WBParaSite" id="ECPE_0000788001-mRNA-1">
    <property type="protein sequence ID" value="ECPE_0000788001-mRNA-1"/>
    <property type="gene ID" value="ECPE_0000788001"/>
</dbReference>
<keyword evidence="9 12" id="KW-0472">Membrane</keyword>
<dbReference type="InterPro" id="IPR027469">
    <property type="entry name" value="Cation_efflux_TMD_sf"/>
</dbReference>
<feature type="domain" description="Cation efflux protein transmembrane" evidence="13">
    <location>
        <begin position="129"/>
        <end position="344"/>
    </location>
</feature>
<evidence type="ECO:0000259" key="13">
    <source>
        <dbReference type="Pfam" id="PF01545"/>
    </source>
</evidence>
<feature type="transmembrane region" description="Helical" evidence="12">
    <location>
        <begin position="320"/>
        <end position="341"/>
    </location>
</feature>
<dbReference type="GO" id="GO:0005794">
    <property type="term" value="C:Golgi apparatus"/>
    <property type="evidence" value="ECO:0007669"/>
    <property type="project" value="UniProtKB-SubCell"/>
</dbReference>
<dbReference type="InterPro" id="IPR052005">
    <property type="entry name" value="CDF_SLC30A"/>
</dbReference>
<keyword evidence="8" id="KW-0406">Ion transport</keyword>
<keyword evidence="5" id="KW-0862">Zinc</keyword>
<dbReference type="GO" id="GO:0008324">
    <property type="term" value="F:monoatomic cation transmembrane transporter activity"/>
    <property type="evidence" value="ECO:0007669"/>
    <property type="project" value="InterPro"/>
</dbReference>
<dbReference type="EMBL" id="UZAN01045188">
    <property type="protein sequence ID" value="VDP82205.1"/>
    <property type="molecule type" value="Genomic_DNA"/>
</dbReference>
<dbReference type="AlphaFoldDB" id="A0A183ALM6"/>
<dbReference type="InterPro" id="IPR058533">
    <property type="entry name" value="Cation_efflux_TM"/>
</dbReference>
<dbReference type="Gene3D" id="1.20.1510.10">
    <property type="entry name" value="Cation efflux protein transmembrane domain"/>
    <property type="match status" value="1"/>
</dbReference>
<evidence type="ECO:0000256" key="11">
    <source>
        <dbReference type="ARBA" id="ARBA00045455"/>
    </source>
</evidence>
<keyword evidence="3" id="KW-0813">Transport</keyword>
<feature type="transmembrane region" description="Helical" evidence="12">
    <location>
        <begin position="205"/>
        <end position="226"/>
    </location>
</feature>
<comment type="function">
    <text evidence="11">Has probably no intrinsic transporter activity but together with SLC30A5 forms a functional zinc ion:proton antiporter heterodimer, mediating zinc entry into the lumen of organelles along the secretory pathway. As part of that zinc ion:proton antiporter, contributes to zinc ion homeostasis within the early secretory pathway and regulates the activation and folding of enzymes like alkaline phosphatases and enzymes involved in phosphatidylinositol glycan anchor biosynthesis.</text>
</comment>